<dbReference type="AlphaFoldDB" id="A0A1R2D497"/>
<gene>
    <name evidence="1" type="ORF">SteCoe_471</name>
</gene>
<organism evidence="1 2">
    <name type="scientific">Stentor coeruleus</name>
    <dbReference type="NCBI Taxonomy" id="5963"/>
    <lineage>
        <taxon>Eukaryota</taxon>
        <taxon>Sar</taxon>
        <taxon>Alveolata</taxon>
        <taxon>Ciliophora</taxon>
        <taxon>Postciliodesmatophora</taxon>
        <taxon>Heterotrichea</taxon>
        <taxon>Heterotrichida</taxon>
        <taxon>Stentoridae</taxon>
        <taxon>Stentor</taxon>
    </lineage>
</organism>
<keyword evidence="2" id="KW-1185">Reference proteome</keyword>
<dbReference type="Proteomes" id="UP000187209">
    <property type="component" value="Unassembled WGS sequence"/>
</dbReference>
<protein>
    <submittedName>
        <fullName evidence="1">Uncharacterized protein</fullName>
    </submittedName>
</protein>
<accession>A0A1R2D497</accession>
<comment type="caution">
    <text evidence="1">The sequence shown here is derived from an EMBL/GenBank/DDBJ whole genome shotgun (WGS) entry which is preliminary data.</text>
</comment>
<name>A0A1R2D497_9CILI</name>
<evidence type="ECO:0000313" key="2">
    <source>
        <dbReference type="Proteomes" id="UP000187209"/>
    </source>
</evidence>
<reference evidence="1 2" key="1">
    <citation type="submission" date="2016-11" db="EMBL/GenBank/DDBJ databases">
        <title>The macronuclear genome of Stentor coeruleus: a giant cell with tiny introns.</title>
        <authorList>
            <person name="Slabodnick M."/>
            <person name="Ruby J.G."/>
            <person name="Reiff S.B."/>
            <person name="Swart E.C."/>
            <person name="Gosai S."/>
            <person name="Prabakaran S."/>
            <person name="Witkowska E."/>
            <person name="Larue G.E."/>
            <person name="Fisher S."/>
            <person name="Freeman R.M."/>
            <person name="Gunawardena J."/>
            <person name="Chu W."/>
            <person name="Stover N.A."/>
            <person name="Gregory B.D."/>
            <person name="Nowacki M."/>
            <person name="Derisi J."/>
            <person name="Roy S.W."/>
            <person name="Marshall W.F."/>
            <person name="Sood P."/>
        </authorList>
    </citation>
    <scope>NUCLEOTIDE SEQUENCE [LARGE SCALE GENOMIC DNA]</scope>
    <source>
        <strain evidence="1">WM001</strain>
    </source>
</reference>
<evidence type="ECO:0000313" key="1">
    <source>
        <dbReference type="EMBL" id="OMJ96084.1"/>
    </source>
</evidence>
<sequence>MSEPNLWEVKFLDCCLAAPVCILACTCPAVVQGMTFFRLGKSSCFRCLFAQYCCCIGLSINRNSIRKSQSKQLDGSCCMECFLYTCFCCCCHACLATQEYRQASIIGAI</sequence>
<proteinExistence type="predicted"/>
<dbReference type="EMBL" id="MPUH01000004">
    <property type="protein sequence ID" value="OMJ96084.1"/>
    <property type="molecule type" value="Genomic_DNA"/>
</dbReference>